<dbReference type="PIRSF" id="PIRSF006278">
    <property type="entry name" value="ACCD_DCysDesulf"/>
    <property type="match status" value="1"/>
</dbReference>
<dbReference type="InterPro" id="IPR027278">
    <property type="entry name" value="ACCD_DCysDesulf"/>
</dbReference>
<dbReference type="Proteomes" id="UP000050454">
    <property type="component" value="Unassembled WGS sequence"/>
</dbReference>
<keyword evidence="3 5" id="KW-0663">Pyridoxal phosphate</keyword>
<evidence type="ECO:0000256" key="1">
    <source>
        <dbReference type="ARBA" id="ARBA00001933"/>
    </source>
</evidence>
<reference evidence="7 8" key="1">
    <citation type="submission" date="2015-07" db="EMBL/GenBank/DDBJ databases">
        <title>The draft genome sequence of Leadbetterella sp. JN14-9.</title>
        <authorList>
            <person name="Liu Y."/>
            <person name="Du J."/>
            <person name="Shao Z."/>
        </authorList>
    </citation>
    <scope>NUCLEOTIDE SEQUENCE [LARGE SCALE GENOMIC DNA]</scope>
    <source>
        <strain evidence="7 8">JN14-9</strain>
    </source>
</reference>
<comment type="similarity">
    <text evidence="2">Belongs to the ACC deaminase/D-cysteine desulfhydrase family.</text>
</comment>
<dbReference type="Pfam" id="PF00291">
    <property type="entry name" value="PALP"/>
    <property type="match status" value="1"/>
</dbReference>
<dbReference type="EMBL" id="LGTQ01000005">
    <property type="protein sequence ID" value="KPM49254.1"/>
    <property type="molecule type" value="Genomic_DNA"/>
</dbReference>
<evidence type="ECO:0000256" key="2">
    <source>
        <dbReference type="ARBA" id="ARBA00008639"/>
    </source>
</evidence>
<comment type="caution">
    <text evidence="7">The sequence shown here is derived from an EMBL/GenBank/DDBJ whole genome shotgun (WGS) entry which is preliminary data.</text>
</comment>
<dbReference type="AlphaFoldDB" id="A0A0P7C9P5"/>
<evidence type="ECO:0000313" key="7">
    <source>
        <dbReference type="EMBL" id="KPM49254.1"/>
    </source>
</evidence>
<gene>
    <name evidence="7" type="ORF">AFM12_01080</name>
</gene>
<dbReference type="SUPFAM" id="SSF53686">
    <property type="entry name" value="Tryptophan synthase beta subunit-like PLP-dependent enzymes"/>
    <property type="match status" value="1"/>
</dbReference>
<evidence type="ECO:0000256" key="3">
    <source>
        <dbReference type="ARBA" id="ARBA00022898"/>
    </source>
</evidence>
<feature type="domain" description="Tryptophan synthase beta chain-like PALP" evidence="6">
    <location>
        <begin position="14"/>
        <end position="290"/>
    </location>
</feature>
<feature type="active site" description="Nucleophile" evidence="4">
    <location>
        <position position="76"/>
    </location>
</feature>
<keyword evidence="8" id="KW-1185">Reference proteome</keyword>
<evidence type="ECO:0000313" key="8">
    <source>
        <dbReference type="Proteomes" id="UP000050454"/>
    </source>
</evidence>
<organism evidence="7 8">
    <name type="scientific">Jiulongibacter sediminis</name>
    <dbReference type="NCBI Taxonomy" id="1605367"/>
    <lineage>
        <taxon>Bacteria</taxon>
        <taxon>Pseudomonadati</taxon>
        <taxon>Bacteroidota</taxon>
        <taxon>Cytophagia</taxon>
        <taxon>Cytophagales</taxon>
        <taxon>Leadbetterellaceae</taxon>
        <taxon>Jiulongibacter</taxon>
    </lineage>
</organism>
<name>A0A0P7C9P5_9BACT</name>
<dbReference type="PANTHER" id="PTHR43780:SF2">
    <property type="entry name" value="1-AMINOCYCLOPROPANE-1-CARBOXYLATE DEAMINASE-RELATED"/>
    <property type="match status" value="1"/>
</dbReference>
<evidence type="ECO:0000256" key="4">
    <source>
        <dbReference type="PIRSR" id="PIRSR006278-1"/>
    </source>
</evidence>
<dbReference type="STRING" id="1605367.AFM12_01080"/>
<dbReference type="InterPro" id="IPR001926">
    <property type="entry name" value="TrpB-like_PALP"/>
</dbReference>
<protein>
    <recommendedName>
        <fullName evidence="6">Tryptophan synthase beta chain-like PALP domain-containing protein</fullName>
    </recommendedName>
</protein>
<dbReference type="PANTHER" id="PTHR43780">
    <property type="entry name" value="1-AMINOCYCLOPROPANE-1-CARBOXYLATE DEAMINASE-RELATED"/>
    <property type="match status" value="1"/>
</dbReference>
<comment type="cofactor">
    <cofactor evidence="1">
        <name>pyridoxal 5'-phosphate</name>
        <dbReference type="ChEBI" id="CHEBI:597326"/>
    </cofactor>
</comment>
<dbReference type="OrthoDB" id="9801249at2"/>
<accession>A0A0P7C9P5</accession>
<evidence type="ECO:0000259" key="6">
    <source>
        <dbReference type="Pfam" id="PF00291"/>
    </source>
</evidence>
<dbReference type="RefSeq" id="WP_082391147.1">
    <property type="nucleotide sequence ID" value="NZ_JXSZ01000005.1"/>
</dbReference>
<feature type="modified residue" description="N6-(pyridoxal phosphate)lysine" evidence="5">
    <location>
        <position position="49"/>
    </location>
</feature>
<dbReference type="Gene3D" id="3.40.50.1100">
    <property type="match status" value="2"/>
</dbReference>
<dbReference type="PATRIC" id="fig|1605367.3.peg.1550"/>
<sequence>MQVSAVDFSSFINIPTPLKRLCHPLFEEKEVEVWLKEDYKTHEAVSGNKFRKLKYNLIEAQNKGFETLLTFGGAYSNHIYAVASAAKELGFKSIGIIRGDELNEHSSPTLSFASKMGMKLHFVSRSAYREKEEVVRKLDDKYFLIPEGGSNELALKGVSEMVDEILNEIQPTHLITAAGTGGTAAGILSNENYRGECWVVPVLKNGGFIKQEIESLLHQSEDRIQLFTDYHFGGYGKWNTKLSDFIESFEHDFNIPLDPVYTGKLLFAVMDLIRKDQFPPNSKLVVYHSGGLQGSPKYHKIK</sequence>
<evidence type="ECO:0000256" key="5">
    <source>
        <dbReference type="PIRSR" id="PIRSR006278-2"/>
    </source>
</evidence>
<dbReference type="GO" id="GO:0019148">
    <property type="term" value="F:D-cysteine desulfhydrase activity"/>
    <property type="evidence" value="ECO:0007669"/>
    <property type="project" value="TreeGrafter"/>
</dbReference>
<dbReference type="InterPro" id="IPR036052">
    <property type="entry name" value="TrpB-like_PALP_sf"/>
</dbReference>
<proteinExistence type="inferred from homology"/>